<evidence type="ECO:0000259" key="2">
    <source>
        <dbReference type="Pfam" id="PF00501"/>
    </source>
</evidence>
<dbReference type="Gene3D" id="3.30.300.30">
    <property type="match status" value="1"/>
</dbReference>
<dbReference type="STRING" id="1120919.GCA_000429165_00321"/>
<dbReference type="Proteomes" id="UP000321635">
    <property type="component" value="Unassembled WGS sequence"/>
</dbReference>
<dbReference type="InterPro" id="IPR045851">
    <property type="entry name" value="AMP-bd_C_sf"/>
</dbReference>
<dbReference type="InterPro" id="IPR025110">
    <property type="entry name" value="AMP-bd_C"/>
</dbReference>
<evidence type="ECO:0000259" key="3">
    <source>
        <dbReference type="Pfam" id="PF13193"/>
    </source>
</evidence>
<dbReference type="EMBL" id="BJYF01000001">
    <property type="protein sequence ID" value="GEN58434.1"/>
    <property type="molecule type" value="Genomic_DNA"/>
</dbReference>
<evidence type="ECO:0000313" key="6">
    <source>
        <dbReference type="Proteomes" id="UP000321635"/>
    </source>
</evidence>
<comment type="similarity">
    <text evidence="1">Belongs to the ATP-dependent AMP-binding enzyme family.</text>
</comment>
<dbReference type="Gene3D" id="3.40.50.12780">
    <property type="entry name" value="N-terminal domain of ligase-like"/>
    <property type="match status" value="1"/>
</dbReference>
<feature type="domain" description="AMP-binding enzyme C-terminal" evidence="3">
    <location>
        <begin position="504"/>
        <end position="581"/>
    </location>
</feature>
<comment type="caution">
    <text evidence="5">The sequence shown here is derived from an EMBL/GenBank/DDBJ whole genome shotgun (WGS) entry which is preliminary data.</text>
</comment>
<dbReference type="PANTHER" id="PTHR43347">
    <property type="entry name" value="ACYL-COA SYNTHETASE"/>
    <property type="match status" value="1"/>
</dbReference>
<organism evidence="5 6">
    <name type="scientific">Acetobacter nitrogenifigens DSM 23921 = NBRC 105050</name>
    <dbReference type="NCBI Taxonomy" id="1120919"/>
    <lineage>
        <taxon>Bacteria</taxon>
        <taxon>Pseudomonadati</taxon>
        <taxon>Pseudomonadota</taxon>
        <taxon>Alphaproteobacteria</taxon>
        <taxon>Acetobacterales</taxon>
        <taxon>Acetobacteraceae</taxon>
        <taxon>Acetobacter</taxon>
    </lineage>
</organism>
<evidence type="ECO:0000313" key="5">
    <source>
        <dbReference type="EMBL" id="GEN58434.1"/>
    </source>
</evidence>
<dbReference type="RefSeq" id="WP_026396580.1">
    <property type="nucleotide sequence ID" value="NZ_AUBI01000001.1"/>
</dbReference>
<dbReference type="PANTHER" id="PTHR43347:SF3">
    <property type="entry name" value="ACYL-COA SYNTHETASE SHORT-CHAIN FAMILY MEMBER 3, MITOCHONDRIAL"/>
    <property type="match status" value="1"/>
</dbReference>
<dbReference type="InterPro" id="IPR042099">
    <property type="entry name" value="ANL_N_sf"/>
</dbReference>
<reference evidence="5 6" key="1">
    <citation type="submission" date="2019-07" db="EMBL/GenBank/DDBJ databases">
        <title>Whole genome shotgun sequence of Acetobacter nitrogenifigens NBRC 105050.</title>
        <authorList>
            <person name="Hosoyama A."/>
            <person name="Uohara A."/>
            <person name="Ohji S."/>
            <person name="Ichikawa N."/>
        </authorList>
    </citation>
    <scope>NUCLEOTIDE SEQUENCE [LARGE SCALE GENOMIC DNA]</scope>
    <source>
        <strain evidence="5 6">NBRC 105050</strain>
    </source>
</reference>
<proteinExistence type="inferred from homology"/>
<dbReference type="Pfam" id="PF16177">
    <property type="entry name" value="ACAS_N"/>
    <property type="match status" value="1"/>
</dbReference>
<sequence length="608" mass="65840">MPPWATYEAMYDAASGQPDLFWLDAARRVTWEQEPAIAHRARADGWHDWFPGATLNTCHNAVDRHVESGRGDQAALIWHSCATRERQIVTYRELQRRVAGFAGGLRALGVGKGDRVLIAMPTMIETVVAMLACARIGAVHVVVFSGYGGPELARRIDDVAPKVIIVASCSFQGQTAVPSAPGLNEALAGAAHRPQACVIVQRKGCAASPLPVRDHDFHVLEQSAPVDPVVLRSEDPLYILHTSGTTGNAKGIVRDNGGHAVALALSMELIYGCRQGDAFFTTSDLGWVVGHSYGIYAPLISGCTSVIVEGGASASAINALCHEHKVKCLFTTPTQMRLMRQESRRQPQAVLPALARIFVAGEYADPTLLEWARAYFQKPVVNHWWQTETGWSITAHFFGLPEREPASLKNDIGRPAPGFNPVIAPSEMDEQCGEILLSLPLPPGCLAGVWKERAIHVPTAYLDESGMYYRTFDEGMIEASRAVHMLGRSDDVIKVAGRRISGVQIEKIISAHPGVHACAVVAVADELRGQRPVAYVVANSDLDCPLSVEIIIGQVHQGLGRWVGLKEVRFVKRLPTTISGKITRNSLSVSDGVTREGADSSVRNMSAA</sequence>
<dbReference type="SUPFAM" id="SSF56801">
    <property type="entry name" value="Acetyl-CoA synthetase-like"/>
    <property type="match status" value="1"/>
</dbReference>
<accession>A0A511X666</accession>
<dbReference type="OrthoDB" id="4471305at2"/>
<dbReference type="AlphaFoldDB" id="A0A511X666"/>
<dbReference type="InterPro" id="IPR032387">
    <property type="entry name" value="ACAS_N"/>
</dbReference>
<dbReference type="PROSITE" id="PS00455">
    <property type="entry name" value="AMP_BINDING"/>
    <property type="match status" value="1"/>
</dbReference>
<dbReference type="Pfam" id="PF13193">
    <property type="entry name" value="AMP-binding_C"/>
    <property type="match status" value="1"/>
</dbReference>
<dbReference type="InterPro" id="IPR020845">
    <property type="entry name" value="AMP-binding_CS"/>
</dbReference>
<dbReference type="InterPro" id="IPR000873">
    <property type="entry name" value="AMP-dep_synth/lig_dom"/>
</dbReference>
<dbReference type="Pfam" id="PF00501">
    <property type="entry name" value="AMP-binding"/>
    <property type="match status" value="1"/>
</dbReference>
<protein>
    <submittedName>
        <fullName evidence="5">Propionyl-CoA synthetase</fullName>
    </submittedName>
</protein>
<keyword evidence="6" id="KW-1185">Reference proteome</keyword>
<feature type="domain" description="Acetyl-coenzyme A synthetase N-terminal" evidence="4">
    <location>
        <begin position="7"/>
        <end position="61"/>
    </location>
</feature>
<gene>
    <name evidence="5" type="ORF">ANI02nite_03180</name>
</gene>
<dbReference type="GO" id="GO:0050218">
    <property type="term" value="F:propionate-CoA ligase activity"/>
    <property type="evidence" value="ECO:0007669"/>
    <property type="project" value="TreeGrafter"/>
</dbReference>
<evidence type="ECO:0000259" key="4">
    <source>
        <dbReference type="Pfam" id="PF16177"/>
    </source>
</evidence>
<feature type="domain" description="AMP-dependent synthetase/ligase" evidence="2">
    <location>
        <begin position="69"/>
        <end position="437"/>
    </location>
</feature>
<name>A0A511X666_9PROT</name>
<evidence type="ECO:0000256" key="1">
    <source>
        <dbReference type="ARBA" id="ARBA00006432"/>
    </source>
</evidence>